<evidence type="ECO:0000313" key="5">
    <source>
        <dbReference type="Proteomes" id="UP000188947"/>
    </source>
</evidence>
<dbReference type="InterPro" id="IPR034660">
    <property type="entry name" value="DinB/YfiT-like"/>
</dbReference>
<dbReference type="Proteomes" id="UP000188947">
    <property type="component" value="Unassembled WGS sequence"/>
</dbReference>
<comment type="caution">
    <text evidence="4">The sequence shown here is derived from an EMBL/GenBank/DDBJ whole genome shotgun (WGS) entry which is preliminary data.</text>
</comment>
<dbReference type="GO" id="GO:0046872">
    <property type="term" value="F:metal ion binding"/>
    <property type="evidence" value="ECO:0007669"/>
    <property type="project" value="UniProtKB-KW"/>
</dbReference>
<dbReference type="Gene3D" id="1.20.120.450">
    <property type="entry name" value="dinb family like domain"/>
    <property type="match status" value="1"/>
</dbReference>
<evidence type="ECO:0000313" key="4">
    <source>
        <dbReference type="EMBL" id="OOH96686.1"/>
    </source>
</evidence>
<accession>A0A1V3U369</accession>
<dbReference type="EMBL" id="MPOG01000007">
    <property type="protein sequence ID" value="OOH96686.1"/>
    <property type="molecule type" value="Genomic_DNA"/>
</dbReference>
<organism evidence="4 5">
    <name type="scientific">Elizabethkingia meningoseptica</name>
    <name type="common">Chryseobacterium meningosepticum</name>
    <dbReference type="NCBI Taxonomy" id="238"/>
    <lineage>
        <taxon>Bacteria</taxon>
        <taxon>Pseudomonadati</taxon>
        <taxon>Bacteroidota</taxon>
        <taxon>Flavobacteriia</taxon>
        <taxon>Flavobacteriales</taxon>
        <taxon>Weeksellaceae</taxon>
        <taxon>Elizabethkingia</taxon>
    </lineage>
</organism>
<protein>
    <submittedName>
        <fullName evidence="4">Damage-inducible protein DinB</fullName>
    </submittedName>
</protein>
<reference evidence="4 5" key="1">
    <citation type="submission" date="2016-11" db="EMBL/GenBank/DDBJ databases">
        <title>Genome sequence and comparative genomic analysis of clinical strain Elizabethkingia meningoseptica 61421 PRCM.</title>
        <authorList>
            <person name="Wang M."/>
            <person name="Hu S."/>
            <person name="Cao L."/>
            <person name="Jiang T."/>
            <person name="Zhou Y."/>
            <person name="Ming D."/>
        </authorList>
    </citation>
    <scope>NUCLEOTIDE SEQUENCE [LARGE SCALE GENOMIC DNA]</scope>
    <source>
        <strain evidence="4 5">61421 PRCM</strain>
    </source>
</reference>
<proteinExistence type="inferred from homology"/>
<feature type="binding site" evidence="3">
    <location>
        <position position="141"/>
    </location>
    <ligand>
        <name>a divalent metal cation</name>
        <dbReference type="ChEBI" id="CHEBI:60240"/>
    </ligand>
</feature>
<comment type="similarity">
    <text evidence="1">Belongs to the DinB family.</text>
</comment>
<dbReference type="eggNOG" id="COG2318">
    <property type="taxonomic scope" value="Bacteria"/>
</dbReference>
<keyword evidence="2 3" id="KW-0479">Metal-binding</keyword>
<dbReference type="AlphaFoldDB" id="A0A1V3U369"/>
<dbReference type="Pfam" id="PF05163">
    <property type="entry name" value="DinB"/>
    <property type="match status" value="1"/>
</dbReference>
<dbReference type="STRING" id="238.BBD35_16820"/>
<name>A0A1V3U369_ELIME</name>
<dbReference type="RefSeq" id="WP_069214423.1">
    <property type="nucleotide sequence ID" value="NZ_CP016378.1"/>
</dbReference>
<dbReference type="SUPFAM" id="SSF109854">
    <property type="entry name" value="DinB/YfiT-like putative metalloenzymes"/>
    <property type="match status" value="1"/>
</dbReference>
<evidence type="ECO:0000256" key="1">
    <source>
        <dbReference type="ARBA" id="ARBA00008635"/>
    </source>
</evidence>
<dbReference type="OrthoDB" id="119432at2"/>
<gene>
    <name evidence="4" type="ORF">BMF97_05290</name>
</gene>
<evidence type="ECO:0000256" key="2">
    <source>
        <dbReference type="ARBA" id="ARBA00022723"/>
    </source>
</evidence>
<keyword evidence="5" id="KW-1185">Reference proteome</keyword>
<sequence length="164" mass="19353">METTLNSKKEMFINTQDLLKNWLGHRALTRRVIEKFPEKELFEFTIGGMRPFSDMVKELLSIAGPGLEGIVNKSEEAYNHNLPLNTKAELLAKWDEETPKIIQLYNQIPEEDFQKVYNLFGQFEFPVKDNILYFIDNEIHHRGQGYVYLRALGIEPPFFWEREI</sequence>
<evidence type="ECO:0000256" key="3">
    <source>
        <dbReference type="PIRSR" id="PIRSR607837-1"/>
    </source>
</evidence>
<dbReference type="InterPro" id="IPR007837">
    <property type="entry name" value="DinB"/>
</dbReference>